<proteinExistence type="predicted"/>
<dbReference type="KEGG" id="vbo:CKY39_31275"/>
<dbReference type="InterPro" id="IPR009678">
    <property type="entry name" value="Phage_tail_completion_R"/>
</dbReference>
<organism evidence="1 2">
    <name type="scientific">Variovorax boronicumulans</name>
    <dbReference type="NCBI Taxonomy" id="436515"/>
    <lineage>
        <taxon>Bacteria</taxon>
        <taxon>Pseudomonadati</taxon>
        <taxon>Pseudomonadota</taxon>
        <taxon>Betaproteobacteria</taxon>
        <taxon>Burkholderiales</taxon>
        <taxon>Comamonadaceae</taxon>
        <taxon>Variovorax</taxon>
    </lineage>
</organism>
<accession>A0A250DS68</accession>
<protein>
    <submittedName>
        <fullName evidence="1">Phage tail protein</fullName>
    </submittedName>
</protein>
<gene>
    <name evidence="1" type="ORF">CKY39_31275</name>
</gene>
<evidence type="ECO:0000313" key="1">
    <source>
        <dbReference type="EMBL" id="ATA57210.1"/>
    </source>
</evidence>
<evidence type="ECO:0000313" key="2">
    <source>
        <dbReference type="Proteomes" id="UP000217154"/>
    </source>
</evidence>
<reference evidence="1 2" key="1">
    <citation type="submission" date="2017-09" db="EMBL/GenBank/DDBJ databases">
        <title>The diverse metabolic capabilities of V. boronicumulans make it an excellent choice for continued studies on novel biodegradation.</title>
        <authorList>
            <person name="Sun S."/>
        </authorList>
    </citation>
    <scope>NUCLEOTIDE SEQUENCE [LARGE SCALE GENOMIC DNA]</scope>
    <source>
        <strain evidence="1 2">J1</strain>
    </source>
</reference>
<dbReference type="RefSeq" id="WP_095747168.1">
    <property type="nucleotide sequence ID" value="NZ_CP023284.1"/>
</dbReference>
<dbReference type="AlphaFoldDB" id="A0A250DS68"/>
<dbReference type="Proteomes" id="UP000217154">
    <property type="component" value="Chromosome"/>
</dbReference>
<dbReference type="EMBL" id="CP023284">
    <property type="protein sequence ID" value="ATA57210.1"/>
    <property type="molecule type" value="Genomic_DNA"/>
</dbReference>
<name>A0A250DS68_9BURK</name>
<dbReference type="Pfam" id="PF06891">
    <property type="entry name" value="P2_Phage_GpR"/>
    <property type="match status" value="1"/>
</dbReference>
<sequence>MKKPQLLRDHITRACPDLETNPDKLTVFIERGNIVHTGTPALSFEYRYTVNIVVTDWPDSTDVLIVPIVAWLKRHQPDLFDNPDRREKGFRFESEIIDHVTADISIEIDLTETVAVQGSTVDGINRLTTRHIGEPLLADASQVETALDLTAEWRIQPLIEG</sequence>